<dbReference type="Gene3D" id="1.20.1250.20">
    <property type="entry name" value="MFS general substrate transporter like domains"/>
    <property type="match status" value="1"/>
</dbReference>
<evidence type="ECO:0000259" key="7">
    <source>
        <dbReference type="PROSITE" id="PS50850"/>
    </source>
</evidence>
<feature type="transmembrane region" description="Helical" evidence="6">
    <location>
        <begin position="182"/>
        <end position="201"/>
    </location>
</feature>
<keyword evidence="5 6" id="KW-0472">Membrane</keyword>
<evidence type="ECO:0000256" key="5">
    <source>
        <dbReference type="ARBA" id="ARBA00023136"/>
    </source>
</evidence>
<gene>
    <name evidence="8" type="ORF">D3872_08355</name>
</gene>
<feature type="domain" description="Major facilitator superfamily (MFS) profile" evidence="7">
    <location>
        <begin position="1"/>
        <end position="414"/>
    </location>
</feature>
<feature type="transmembrane region" description="Helical" evidence="6">
    <location>
        <begin position="21"/>
        <end position="41"/>
    </location>
</feature>
<dbReference type="GO" id="GO:0022857">
    <property type="term" value="F:transmembrane transporter activity"/>
    <property type="evidence" value="ECO:0007669"/>
    <property type="project" value="InterPro"/>
</dbReference>
<dbReference type="PROSITE" id="PS50850">
    <property type="entry name" value="MFS"/>
    <property type="match status" value="1"/>
</dbReference>
<feature type="transmembrane region" description="Helical" evidence="6">
    <location>
        <begin position="47"/>
        <end position="71"/>
    </location>
</feature>
<dbReference type="Proteomes" id="UP000284006">
    <property type="component" value="Unassembled WGS sequence"/>
</dbReference>
<accession>A0A418Y4C3</accession>
<evidence type="ECO:0000256" key="6">
    <source>
        <dbReference type="SAM" id="Phobius"/>
    </source>
</evidence>
<evidence type="ECO:0000256" key="1">
    <source>
        <dbReference type="ARBA" id="ARBA00004651"/>
    </source>
</evidence>
<reference evidence="8 9" key="1">
    <citation type="submission" date="2018-09" db="EMBL/GenBank/DDBJ databases">
        <authorList>
            <person name="Zhu H."/>
        </authorList>
    </citation>
    <scope>NUCLEOTIDE SEQUENCE [LARGE SCALE GENOMIC DNA]</scope>
    <source>
        <strain evidence="8 9">K1S02-61</strain>
    </source>
</reference>
<dbReference type="Pfam" id="PF07690">
    <property type="entry name" value="MFS_1"/>
    <property type="match status" value="1"/>
</dbReference>
<feature type="transmembrane region" description="Helical" evidence="6">
    <location>
        <begin position="299"/>
        <end position="320"/>
    </location>
</feature>
<dbReference type="OrthoDB" id="69054at2"/>
<keyword evidence="4 6" id="KW-1133">Transmembrane helix</keyword>
<feature type="transmembrane region" description="Helical" evidence="6">
    <location>
        <begin position="83"/>
        <end position="102"/>
    </location>
</feature>
<dbReference type="InterPro" id="IPR036259">
    <property type="entry name" value="MFS_trans_sf"/>
</dbReference>
<dbReference type="PANTHER" id="PTHR23513">
    <property type="entry name" value="INTEGRAL MEMBRANE EFFLUX PROTEIN-RELATED"/>
    <property type="match status" value="1"/>
</dbReference>
<feature type="transmembrane region" description="Helical" evidence="6">
    <location>
        <begin position="360"/>
        <end position="382"/>
    </location>
</feature>
<keyword evidence="3 6" id="KW-0812">Transmembrane</keyword>
<evidence type="ECO:0000313" key="9">
    <source>
        <dbReference type="Proteomes" id="UP000284006"/>
    </source>
</evidence>
<name>A0A418Y4C3_9BURK</name>
<dbReference type="AlphaFoldDB" id="A0A418Y4C3"/>
<dbReference type="GO" id="GO:0005886">
    <property type="term" value="C:plasma membrane"/>
    <property type="evidence" value="ECO:0007669"/>
    <property type="project" value="UniProtKB-SubCell"/>
</dbReference>
<dbReference type="InterPro" id="IPR020846">
    <property type="entry name" value="MFS_dom"/>
</dbReference>
<sequence length="426" mass="44380">MTDADRSPLLREPNFRWMMGGGVVSALGDQFTMIALPWLVLTLTGDALTLGLVIALMSVPRAIFMLVGGALVDRFSPKSVLMLSKYANAALLAILAALVLAGQASMPAIYVLAFCLGLSSAFSIPSGTSLLPHVVAPEHVPRANGMMMGMRQLTMLSGPLLAALVFAVFGDGRGTGPGAANGLGIAFGFGCFTFLFSAWTLSRVQARHSPPAATAPVLESIAEGIASVWRDFTLRTCMLYWALCAFVVGGAMLVALPMLADTRLQGASALGLLLGVHGAGTLAGMALTGMRGKIRIGTFGTTILAADFVSGLLLLPLGLVQSAWQAALLLLLLGAIGGCMQVAVFSSIQGRVPRQMLGRAMSIFMFIFMGLAPMSAAVTGFLMRYLSLGQVFMAAGVFLMLCSAAAWLLTPIRAFADHSPASGEAV</sequence>
<evidence type="ECO:0000313" key="8">
    <source>
        <dbReference type="EMBL" id="RJG20486.1"/>
    </source>
</evidence>
<dbReference type="RefSeq" id="WP_119810350.1">
    <property type="nucleotide sequence ID" value="NZ_QYUP01000084.1"/>
</dbReference>
<dbReference type="CDD" id="cd06173">
    <property type="entry name" value="MFS_MefA_like"/>
    <property type="match status" value="1"/>
</dbReference>
<organism evidence="8 9">
    <name type="scientific">Massilia cavernae</name>
    <dbReference type="NCBI Taxonomy" id="2320864"/>
    <lineage>
        <taxon>Bacteria</taxon>
        <taxon>Pseudomonadati</taxon>
        <taxon>Pseudomonadota</taxon>
        <taxon>Betaproteobacteria</taxon>
        <taxon>Burkholderiales</taxon>
        <taxon>Oxalobacteraceae</taxon>
        <taxon>Telluria group</taxon>
        <taxon>Massilia</taxon>
    </lineage>
</organism>
<feature type="transmembrane region" description="Helical" evidence="6">
    <location>
        <begin position="388"/>
        <end position="409"/>
    </location>
</feature>
<feature type="transmembrane region" description="Helical" evidence="6">
    <location>
        <begin position="326"/>
        <end position="348"/>
    </location>
</feature>
<keyword evidence="9" id="KW-1185">Reference proteome</keyword>
<dbReference type="PANTHER" id="PTHR23513:SF6">
    <property type="entry name" value="MAJOR FACILITATOR SUPERFAMILY ASSOCIATED DOMAIN-CONTAINING PROTEIN"/>
    <property type="match status" value="1"/>
</dbReference>
<dbReference type="InterPro" id="IPR011701">
    <property type="entry name" value="MFS"/>
</dbReference>
<dbReference type="EMBL" id="QYUP01000084">
    <property type="protein sequence ID" value="RJG20486.1"/>
    <property type="molecule type" value="Genomic_DNA"/>
</dbReference>
<proteinExistence type="predicted"/>
<evidence type="ECO:0000256" key="2">
    <source>
        <dbReference type="ARBA" id="ARBA00022475"/>
    </source>
</evidence>
<dbReference type="SUPFAM" id="SSF103473">
    <property type="entry name" value="MFS general substrate transporter"/>
    <property type="match status" value="1"/>
</dbReference>
<protein>
    <submittedName>
        <fullName evidence="8">MFS transporter</fullName>
    </submittedName>
</protein>
<evidence type="ECO:0000256" key="3">
    <source>
        <dbReference type="ARBA" id="ARBA00022692"/>
    </source>
</evidence>
<feature type="transmembrane region" description="Helical" evidence="6">
    <location>
        <begin position="153"/>
        <end position="170"/>
    </location>
</feature>
<comment type="subcellular location">
    <subcellularLocation>
        <location evidence="1">Cell membrane</location>
        <topology evidence="1">Multi-pass membrane protein</topology>
    </subcellularLocation>
</comment>
<feature type="transmembrane region" description="Helical" evidence="6">
    <location>
        <begin position="108"/>
        <end position="132"/>
    </location>
</feature>
<comment type="caution">
    <text evidence="8">The sequence shown here is derived from an EMBL/GenBank/DDBJ whole genome shotgun (WGS) entry which is preliminary data.</text>
</comment>
<keyword evidence="2" id="KW-1003">Cell membrane</keyword>
<evidence type="ECO:0000256" key="4">
    <source>
        <dbReference type="ARBA" id="ARBA00022989"/>
    </source>
</evidence>
<feature type="transmembrane region" description="Helical" evidence="6">
    <location>
        <begin position="239"/>
        <end position="260"/>
    </location>
</feature>
<feature type="transmembrane region" description="Helical" evidence="6">
    <location>
        <begin position="266"/>
        <end position="287"/>
    </location>
</feature>